<dbReference type="Proteomes" id="UP000265520">
    <property type="component" value="Unassembled WGS sequence"/>
</dbReference>
<feature type="non-terminal residue" evidence="1">
    <location>
        <position position="44"/>
    </location>
</feature>
<organism evidence="1 2">
    <name type="scientific">Trifolium medium</name>
    <dbReference type="NCBI Taxonomy" id="97028"/>
    <lineage>
        <taxon>Eukaryota</taxon>
        <taxon>Viridiplantae</taxon>
        <taxon>Streptophyta</taxon>
        <taxon>Embryophyta</taxon>
        <taxon>Tracheophyta</taxon>
        <taxon>Spermatophyta</taxon>
        <taxon>Magnoliopsida</taxon>
        <taxon>eudicotyledons</taxon>
        <taxon>Gunneridae</taxon>
        <taxon>Pentapetalae</taxon>
        <taxon>rosids</taxon>
        <taxon>fabids</taxon>
        <taxon>Fabales</taxon>
        <taxon>Fabaceae</taxon>
        <taxon>Papilionoideae</taxon>
        <taxon>50 kb inversion clade</taxon>
        <taxon>NPAAA clade</taxon>
        <taxon>Hologalegina</taxon>
        <taxon>IRL clade</taxon>
        <taxon>Trifolieae</taxon>
        <taxon>Trifolium</taxon>
    </lineage>
</organism>
<evidence type="ECO:0000313" key="1">
    <source>
        <dbReference type="EMBL" id="MCI71219.1"/>
    </source>
</evidence>
<keyword evidence="2" id="KW-1185">Reference proteome</keyword>
<sequence>MSSNILLNQSDCWVAKPAAKYSASAEDCAIVSCFFEHQEITSEP</sequence>
<reference evidence="1 2" key="1">
    <citation type="journal article" date="2018" name="Front. Plant Sci.">
        <title>Red Clover (Trifolium pratense) and Zigzag Clover (T. medium) - A Picture of Genomic Similarities and Differences.</title>
        <authorList>
            <person name="Dluhosova J."/>
            <person name="Istvanek J."/>
            <person name="Nedelnik J."/>
            <person name="Repkova J."/>
        </authorList>
    </citation>
    <scope>NUCLEOTIDE SEQUENCE [LARGE SCALE GENOMIC DNA]</scope>
    <source>
        <strain evidence="2">cv. 10/8</strain>
        <tissue evidence="1">Leaf</tissue>
    </source>
</reference>
<evidence type="ECO:0000313" key="2">
    <source>
        <dbReference type="Proteomes" id="UP000265520"/>
    </source>
</evidence>
<dbReference type="EMBL" id="LXQA010792072">
    <property type="protein sequence ID" value="MCI71219.1"/>
    <property type="molecule type" value="Genomic_DNA"/>
</dbReference>
<protein>
    <submittedName>
        <fullName evidence="1">Uncharacterized protein</fullName>
    </submittedName>
</protein>
<proteinExistence type="predicted"/>
<comment type="caution">
    <text evidence="1">The sequence shown here is derived from an EMBL/GenBank/DDBJ whole genome shotgun (WGS) entry which is preliminary data.</text>
</comment>
<accession>A0A392UCG1</accession>
<dbReference type="AlphaFoldDB" id="A0A392UCG1"/>
<name>A0A392UCG1_9FABA</name>